<dbReference type="GO" id="GO:0005634">
    <property type="term" value="C:nucleus"/>
    <property type="evidence" value="ECO:0007669"/>
    <property type="project" value="UniProtKB-SubCell"/>
</dbReference>
<feature type="region of interest" description="Disordered" evidence="5">
    <location>
        <begin position="137"/>
        <end position="276"/>
    </location>
</feature>
<dbReference type="SUPFAM" id="SSF47459">
    <property type="entry name" value="HLH, helix-loop-helix DNA-binding domain"/>
    <property type="match status" value="1"/>
</dbReference>
<dbReference type="CDD" id="cd18919">
    <property type="entry name" value="bHLH_AtBPE_like"/>
    <property type="match status" value="1"/>
</dbReference>
<evidence type="ECO:0000256" key="3">
    <source>
        <dbReference type="ARBA" id="ARBA00023163"/>
    </source>
</evidence>
<dbReference type="InterPro" id="IPR036638">
    <property type="entry name" value="HLH_DNA-bd_sf"/>
</dbReference>
<evidence type="ECO:0000256" key="4">
    <source>
        <dbReference type="ARBA" id="ARBA00023242"/>
    </source>
</evidence>
<feature type="domain" description="BHLH" evidence="6">
    <location>
        <begin position="287"/>
        <end position="337"/>
    </location>
</feature>
<dbReference type="AlphaFoldDB" id="A0A5N6L9U0"/>
<dbReference type="FunFam" id="4.10.280.10:FF:000002">
    <property type="entry name" value="Basic helix-loop-helix transcription factor"/>
    <property type="match status" value="1"/>
</dbReference>
<evidence type="ECO:0000256" key="2">
    <source>
        <dbReference type="ARBA" id="ARBA00023015"/>
    </source>
</evidence>
<dbReference type="Proteomes" id="UP000326396">
    <property type="component" value="Unassembled WGS sequence"/>
</dbReference>
<dbReference type="GO" id="GO:0003700">
    <property type="term" value="F:DNA-binding transcription factor activity"/>
    <property type="evidence" value="ECO:0007669"/>
    <property type="project" value="TreeGrafter"/>
</dbReference>
<comment type="caution">
    <text evidence="7">The sequence shown here is derived from an EMBL/GenBank/DDBJ whole genome shotgun (WGS) entry which is preliminary data.</text>
</comment>
<accession>A0A5N6L9U0</accession>
<evidence type="ECO:0000256" key="1">
    <source>
        <dbReference type="ARBA" id="ARBA00004123"/>
    </source>
</evidence>
<feature type="compositionally biased region" description="Polar residues" evidence="5">
    <location>
        <begin position="184"/>
        <end position="207"/>
    </location>
</feature>
<dbReference type="EMBL" id="SZYD01002657">
    <property type="protein sequence ID" value="KAC9294242.1"/>
    <property type="molecule type" value="Genomic_DNA"/>
</dbReference>
<feature type="compositionally biased region" description="Polar residues" evidence="5">
    <location>
        <begin position="142"/>
        <end position="160"/>
    </location>
</feature>
<comment type="subcellular location">
    <subcellularLocation>
        <location evidence="1">Nucleus</location>
    </subcellularLocation>
</comment>
<dbReference type="PROSITE" id="PS50888">
    <property type="entry name" value="BHLH"/>
    <property type="match status" value="1"/>
</dbReference>
<dbReference type="GO" id="GO:0046983">
    <property type="term" value="F:protein dimerization activity"/>
    <property type="evidence" value="ECO:0007669"/>
    <property type="project" value="InterPro"/>
</dbReference>
<dbReference type="Gene3D" id="4.10.280.10">
    <property type="entry name" value="Helix-loop-helix DNA-binding domain"/>
    <property type="match status" value="1"/>
</dbReference>
<feature type="compositionally biased region" description="Basic and acidic residues" evidence="5">
    <location>
        <begin position="249"/>
        <end position="276"/>
    </location>
</feature>
<evidence type="ECO:0000259" key="6">
    <source>
        <dbReference type="PROSITE" id="PS50888"/>
    </source>
</evidence>
<dbReference type="SMART" id="SM00353">
    <property type="entry name" value="HLH"/>
    <property type="match status" value="1"/>
</dbReference>
<dbReference type="OrthoDB" id="1095591at2759"/>
<sequence>MQIESLSQSPWKPTISTFDGIFRPNWEKSDQYSQFDSALSSLVSSPVSSSTVSNDIVAASELAGKLGGEFSSSAKNVLAPYNDTNAPLSSSMASSPVFRLQNSMPLNPNLPLFGADPGFVERAAKFSSFGNRSFNDRDTHMGLNSNKPEITIGSSVSPVTGTGKYRRVSSSPALKVDRPHESGETNMKLSKLSCSAATSNEESSVSGQIPLRERGLRNQKDSNSKKRKGGSSKGVGSNTKKEEEEDRIDESKRLKKTEQENGGKMEEKLKPAEPPKDYIHVRARRGQATDSHSLAERVRREKISERMKLLQNLVPNCNKVTGKALMLDEIINYVQSLQRQVEFLSMKLATVNPSLDFDTNDFTSQNVNQSNGHLSHQTSTLYPQNPQLVFDGSAPVIQPVHEFTEPFPHGFGVDDLECIFRMGFGENFDDATSFFHMTHDQTSMKMEL</sequence>
<dbReference type="Pfam" id="PF00010">
    <property type="entry name" value="HLH"/>
    <property type="match status" value="1"/>
</dbReference>
<keyword evidence="8" id="KW-1185">Reference proteome</keyword>
<keyword evidence="4" id="KW-0539">Nucleus</keyword>
<dbReference type="PANTHER" id="PTHR12565">
    <property type="entry name" value="STEROL REGULATORY ELEMENT-BINDING PROTEIN"/>
    <property type="match status" value="1"/>
</dbReference>
<proteinExistence type="predicted"/>
<protein>
    <recommendedName>
        <fullName evidence="6">BHLH domain-containing protein</fullName>
    </recommendedName>
</protein>
<dbReference type="InterPro" id="IPR024097">
    <property type="entry name" value="bHLH_ZIP_TF"/>
</dbReference>
<organism evidence="7 8">
    <name type="scientific">Mikania micrantha</name>
    <name type="common">bitter vine</name>
    <dbReference type="NCBI Taxonomy" id="192012"/>
    <lineage>
        <taxon>Eukaryota</taxon>
        <taxon>Viridiplantae</taxon>
        <taxon>Streptophyta</taxon>
        <taxon>Embryophyta</taxon>
        <taxon>Tracheophyta</taxon>
        <taxon>Spermatophyta</taxon>
        <taxon>Magnoliopsida</taxon>
        <taxon>eudicotyledons</taxon>
        <taxon>Gunneridae</taxon>
        <taxon>Pentapetalae</taxon>
        <taxon>asterids</taxon>
        <taxon>campanulids</taxon>
        <taxon>Asterales</taxon>
        <taxon>Asteraceae</taxon>
        <taxon>Asteroideae</taxon>
        <taxon>Heliantheae alliance</taxon>
        <taxon>Eupatorieae</taxon>
        <taxon>Mikania</taxon>
    </lineage>
</organism>
<gene>
    <name evidence="7" type="ORF">E3N88_46031</name>
</gene>
<feature type="compositionally biased region" description="Basic and acidic residues" evidence="5">
    <location>
        <begin position="211"/>
        <end position="224"/>
    </location>
</feature>
<evidence type="ECO:0000313" key="8">
    <source>
        <dbReference type="Proteomes" id="UP000326396"/>
    </source>
</evidence>
<reference evidence="7 8" key="1">
    <citation type="submission" date="2019-05" db="EMBL/GenBank/DDBJ databases">
        <title>Mikania micrantha, genome provides insights into the molecular mechanism of rapid growth.</title>
        <authorList>
            <person name="Liu B."/>
        </authorList>
    </citation>
    <scope>NUCLEOTIDE SEQUENCE [LARGE SCALE GENOMIC DNA]</scope>
    <source>
        <strain evidence="7">NLD-2019</strain>
        <tissue evidence="7">Leaf</tissue>
    </source>
</reference>
<evidence type="ECO:0000256" key="5">
    <source>
        <dbReference type="SAM" id="MobiDB-lite"/>
    </source>
</evidence>
<evidence type="ECO:0000313" key="7">
    <source>
        <dbReference type="EMBL" id="KAC9294242.1"/>
    </source>
</evidence>
<dbReference type="InterPro" id="IPR011598">
    <property type="entry name" value="bHLH_dom"/>
</dbReference>
<dbReference type="PANTHER" id="PTHR12565:SF412">
    <property type="entry name" value="MYC-TYPE, BASIC HELIX-LOOP-HELIX (BHLH) DOMAIN-CONTAINING PROTEIN-RELATED"/>
    <property type="match status" value="1"/>
</dbReference>
<keyword evidence="2" id="KW-0805">Transcription regulation</keyword>
<name>A0A5N6L9U0_9ASTR</name>
<keyword evidence="3" id="KW-0804">Transcription</keyword>